<dbReference type="Proteomes" id="UP001466331">
    <property type="component" value="Unassembled WGS sequence"/>
</dbReference>
<comment type="caution">
    <text evidence="1">The sequence shown here is derived from an EMBL/GenBank/DDBJ whole genome shotgun (WGS) entry which is preliminary data.</text>
</comment>
<dbReference type="EMBL" id="JBCHKQ010000004">
    <property type="protein sequence ID" value="MEM5948595.1"/>
    <property type="molecule type" value="Genomic_DNA"/>
</dbReference>
<reference evidence="1 2" key="1">
    <citation type="submission" date="2024-03" db="EMBL/GenBank/DDBJ databases">
        <title>Ignisphaera cupida sp. nov., a hyperthermophilic hydrolytic archaeon from a hot spring of Kamchatka, and proposal of Ignisphaeraceae fam. nov.</title>
        <authorList>
            <person name="Podosokorskaya O.A."/>
            <person name="Elcheninov A.G."/>
            <person name="Maltseva A.I."/>
            <person name="Zayulina K.S."/>
            <person name="Novikov A."/>
            <person name="Merkel A.Y."/>
        </authorList>
    </citation>
    <scope>NUCLEOTIDE SEQUENCE [LARGE SCALE GENOMIC DNA]</scope>
    <source>
        <strain evidence="1 2">38H-sp</strain>
    </source>
</reference>
<dbReference type="RefSeq" id="WP_420070046.1">
    <property type="nucleotide sequence ID" value="NZ_JBCHKQ010000004.1"/>
</dbReference>
<name>A0ABU9UF48_9SPIR</name>
<sequence length="117" mass="13658">MDDEILKKIPKEGFLRLTEAPKRPAIGKEERVQLIRKGNELLNNGNVEDARRIFLTTDYKDGLVRIGDIYFKKNRFLDALKLYYLSGNRKKIEAITLHMAGIVKNWIEEGEDNEHTR</sequence>
<proteinExistence type="predicted"/>
<evidence type="ECO:0008006" key="3">
    <source>
        <dbReference type="Google" id="ProtNLM"/>
    </source>
</evidence>
<accession>A0ABU9UF48</accession>
<protein>
    <recommendedName>
        <fullName evidence="3">Tetratricopeptide repeat protein</fullName>
    </recommendedName>
</protein>
<gene>
    <name evidence="1" type="ORF">WKV44_08565</name>
</gene>
<organism evidence="1 2">
    <name type="scientific">Rarispira pelagica</name>
    <dbReference type="NCBI Taxonomy" id="3141764"/>
    <lineage>
        <taxon>Bacteria</taxon>
        <taxon>Pseudomonadati</taxon>
        <taxon>Spirochaetota</taxon>
        <taxon>Spirochaetia</taxon>
        <taxon>Winmispirales</taxon>
        <taxon>Winmispiraceae</taxon>
        <taxon>Rarispira</taxon>
    </lineage>
</organism>
<evidence type="ECO:0000313" key="2">
    <source>
        <dbReference type="Proteomes" id="UP001466331"/>
    </source>
</evidence>
<evidence type="ECO:0000313" key="1">
    <source>
        <dbReference type="EMBL" id="MEM5948595.1"/>
    </source>
</evidence>
<keyword evidence="2" id="KW-1185">Reference proteome</keyword>